<dbReference type="Gene3D" id="2.130.10.120">
    <property type="entry name" value="Prolyl oligopeptidase, N-terminal domain"/>
    <property type="match status" value="1"/>
</dbReference>
<dbReference type="OrthoDB" id="248387at2759"/>
<dbReference type="Pfam" id="PF02897">
    <property type="entry name" value="Peptidase_S9_N"/>
    <property type="match status" value="1"/>
</dbReference>
<comment type="caution">
    <text evidence="3">The sequence shown here is derived from an EMBL/GenBank/DDBJ whole genome shotgun (WGS) entry which is preliminary data.</text>
</comment>
<keyword evidence="1" id="KW-1133">Transmembrane helix</keyword>
<dbReference type="GO" id="GO:0004252">
    <property type="term" value="F:serine-type endopeptidase activity"/>
    <property type="evidence" value="ECO:0007669"/>
    <property type="project" value="InterPro"/>
</dbReference>
<accession>A0A2U1KX04</accession>
<name>A0A2U1KX04_ARTAN</name>
<organism evidence="3 4">
    <name type="scientific">Artemisia annua</name>
    <name type="common">Sweet wormwood</name>
    <dbReference type="NCBI Taxonomy" id="35608"/>
    <lineage>
        <taxon>Eukaryota</taxon>
        <taxon>Viridiplantae</taxon>
        <taxon>Streptophyta</taxon>
        <taxon>Embryophyta</taxon>
        <taxon>Tracheophyta</taxon>
        <taxon>Spermatophyta</taxon>
        <taxon>Magnoliopsida</taxon>
        <taxon>eudicotyledons</taxon>
        <taxon>Gunneridae</taxon>
        <taxon>Pentapetalae</taxon>
        <taxon>asterids</taxon>
        <taxon>campanulids</taxon>
        <taxon>Asterales</taxon>
        <taxon>Asteraceae</taxon>
        <taxon>Asteroideae</taxon>
        <taxon>Anthemideae</taxon>
        <taxon>Artemisiinae</taxon>
        <taxon>Artemisia</taxon>
    </lineage>
</organism>
<dbReference type="InterPro" id="IPR023302">
    <property type="entry name" value="Pept_S9A_N"/>
</dbReference>
<evidence type="ECO:0000313" key="4">
    <source>
        <dbReference type="Proteomes" id="UP000245207"/>
    </source>
</evidence>
<feature type="domain" description="Peptidase S9A N-terminal" evidence="2">
    <location>
        <begin position="146"/>
        <end position="185"/>
    </location>
</feature>
<protein>
    <submittedName>
        <fullName evidence="3">Prolyl endopeptidase</fullName>
    </submittedName>
</protein>
<evidence type="ECO:0000313" key="3">
    <source>
        <dbReference type="EMBL" id="PWA41254.1"/>
    </source>
</evidence>
<evidence type="ECO:0000259" key="2">
    <source>
        <dbReference type="Pfam" id="PF02897"/>
    </source>
</evidence>
<dbReference type="AlphaFoldDB" id="A0A2U1KX04"/>
<keyword evidence="1" id="KW-0472">Membrane</keyword>
<evidence type="ECO:0000256" key="1">
    <source>
        <dbReference type="SAM" id="Phobius"/>
    </source>
</evidence>
<dbReference type="Proteomes" id="UP000245207">
    <property type="component" value="Unassembled WGS sequence"/>
</dbReference>
<feature type="transmembrane region" description="Helical" evidence="1">
    <location>
        <begin position="21"/>
        <end position="42"/>
    </location>
</feature>
<dbReference type="EMBL" id="PKPP01013200">
    <property type="protein sequence ID" value="PWA41254.1"/>
    <property type="molecule type" value="Genomic_DNA"/>
</dbReference>
<proteinExistence type="predicted"/>
<keyword evidence="1" id="KW-0812">Transmembrane</keyword>
<sequence>MHPKQQEEKKKTRMNSGSYNILIITQVINLVIKVFEVAPSLLKAVGDTNKSFSYTTPLNVWFGAFPTNDYDISTALRENGNKGCIDTFFFGGVHGCTCFIDGAVDNSMVDVDVVSIENALIVPDVTTVNLPEPMSVTYEAAEYENTIGDLYYHFLGTNQYEDILCWENTENPQYMLRASVTEDGKHEAVVEGEIGKLIRVNFCDRVGKIGLVLIPGFQIIIGRQ</sequence>
<gene>
    <name evidence="3" type="ORF">CTI12_AA555250</name>
</gene>
<keyword evidence="4" id="KW-1185">Reference proteome</keyword>
<reference evidence="3 4" key="1">
    <citation type="journal article" date="2018" name="Mol. Plant">
        <title>The genome of Artemisia annua provides insight into the evolution of Asteraceae family and artemisinin biosynthesis.</title>
        <authorList>
            <person name="Shen Q."/>
            <person name="Zhang L."/>
            <person name="Liao Z."/>
            <person name="Wang S."/>
            <person name="Yan T."/>
            <person name="Shi P."/>
            <person name="Liu M."/>
            <person name="Fu X."/>
            <person name="Pan Q."/>
            <person name="Wang Y."/>
            <person name="Lv Z."/>
            <person name="Lu X."/>
            <person name="Zhang F."/>
            <person name="Jiang W."/>
            <person name="Ma Y."/>
            <person name="Chen M."/>
            <person name="Hao X."/>
            <person name="Li L."/>
            <person name="Tang Y."/>
            <person name="Lv G."/>
            <person name="Zhou Y."/>
            <person name="Sun X."/>
            <person name="Brodelius P.E."/>
            <person name="Rose J.K.C."/>
            <person name="Tang K."/>
        </authorList>
    </citation>
    <scope>NUCLEOTIDE SEQUENCE [LARGE SCALE GENOMIC DNA]</scope>
    <source>
        <strain evidence="4">cv. Huhao1</strain>
        <tissue evidence="3">Leaf</tissue>
    </source>
</reference>